<dbReference type="AlphaFoldDB" id="A0AAP0L1X9"/>
<sequence>MLMVEYLKMRAWKLLMEFLTITFTLWCRLPSLPLKPSSSAFTLCRRWLCNPRRCSPLFIAAVETIGVCLHPLLPLSVWSQPLFAALRRCLKNHRRLPLPIASAVCVALAAVRRCSFAPGHCWSLERTYKVWKASLEWPRAGIGYELSAFKAKLQRRRQKLT</sequence>
<dbReference type="Proteomes" id="UP001420932">
    <property type="component" value="Unassembled WGS sequence"/>
</dbReference>
<accession>A0AAP0L1X9</accession>
<protein>
    <submittedName>
        <fullName evidence="1">Uncharacterized protein</fullName>
    </submittedName>
</protein>
<organism evidence="1 2">
    <name type="scientific">Stephania yunnanensis</name>
    <dbReference type="NCBI Taxonomy" id="152371"/>
    <lineage>
        <taxon>Eukaryota</taxon>
        <taxon>Viridiplantae</taxon>
        <taxon>Streptophyta</taxon>
        <taxon>Embryophyta</taxon>
        <taxon>Tracheophyta</taxon>
        <taxon>Spermatophyta</taxon>
        <taxon>Magnoliopsida</taxon>
        <taxon>Ranunculales</taxon>
        <taxon>Menispermaceae</taxon>
        <taxon>Menispermoideae</taxon>
        <taxon>Cissampelideae</taxon>
        <taxon>Stephania</taxon>
    </lineage>
</organism>
<dbReference type="EMBL" id="JBBNAF010000002">
    <property type="protein sequence ID" value="KAK9162906.1"/>
    <property type="molecule type" value="Genomic_DNA"/>
</dbReference>
<gene>
    <name evidence="1" type="ORF">Syun_003808</name>
</gene>
<evidence type="ECO:0000313" key="2">
    <source>
        <dbReference type="Proteomes" id="UP001420932"/>
    </source>
</evidence>
<evidence type="ECO:0000313" key="1">
    <source>
        <dbReference type="EMBL" id="KAK9162906.1"/>
    </source>
</evidence>
<keyword evidence="2" id="KW-1185">Reference proteome</keyword>
<name>A0AAP0L1X9_9MAGN</name>
<reference evidence="1 2" key="1">
    <citation type="submission" date="2024-01" db="EMBL/GenBank/DDBJ databases">
        <title>Genome assemblies of Stephania.</title>
        <authorList>
            <person name="Yang L."/>
        </authorList>
    </citation>
    <scope>NUCLEOTIDE SEQUENCE [LARGE SCALE GENOMIC DNA]</scope>
    <source>
        <strain evidence="1">YNDBR</strain>
        <tissue evidence="1">Leaf</tissue>
    </source>
</reference>
<comment type="caution">
    <text evidence="1">The sequence shown here is derived from an EMBL/GenBank/DDBJ whole genome shotgun (WGS) entry which is preliminary data.</text>
</comment>
<proteinExistence type="predicted"/>